<name>A0A8S5V9V2_9CAUD</name>
<reference evidence="1" key="1">
    <citation type="journal article" date="2021" name="Proc. Natl. Acad. Sci. U.S.A.">
        <title>A Catalog of Tens of Thousands of Viruses from Human Metagenomes Reveals Hidden Associations with Chronic Diseases.</title>
        <authorList>
            <person name="Tisza M.J."/>
            <person name="Buck C.B."/>
        </authorList>
    </citation>
    <scope>NUCLEOTIDE SEQUENCE</scope>
    <source>
        <strain evidence="1">CtUml7</strain>
    </source>
</reference>
<protein>
    <submittedName>
        <fullName evidence="1">Uncharacterized protein</fullName>
    </submittedName>
</protein>
<dbReference type="EMBL" id="BK016230">
    <property type="protein sequence ID" value="DAG03419.1"/>
    <property type="molecule type" value="Genomic_DNA"/>
</dbReference>
<accession>A0A8S5V9V2</accession>
<sequence length="83" mass="9535">MSKEHIEKMRGEWPLIPPGNTVAGNIEASKIRVPVYRQMVKSFNYKYVPEVEQEISNVLNEGWLVKTMVPIDSGIVVIFERCD</sequence>
<proteinExistence type="predicted"/>
<evidence type="ECO:0000313" key="1">
    <source>
        <dbReference type="EMBL" id="DAG03419.1"/>
    </source>
</evidence>
<organism evidence="1">
    <name type="scientific">Ackermannviridae sp. ctUml7</name>
    <dbReference type="NCBI Taxonomy" id="2825753"/>
    <lineage>
        <taxon>Viruses</taxon>
        <taxon>Duplodnaviria</taxon>
        <taxon>Heunggongvirae</taxon>
        <taxon>Uroviricota</taxon>
        <taxon>Caudoviricetes</taxon>
        <taxon>Pantevenvirales</taxon>
        <taxon>Ackermannviridae</taxon>
    </lineage>
</organism>